<dbReference type="Proteomes" id="UP000292262">
    <property type="component" value="Unassembled WGS sequence"/>
</dbReference>
<sequence length="61" mass="7154">MVLAFFIAIILCREFLWKTRATSYFVENIKVNIVYNPHFVFGIDPMVTKNITVKNIKTENT</sequence>
<dbReference type="AlphaFoldDB" id="A0A4Q7P0N1"/>
<gene>
    <name evidence="1" type="ORF">EV197_1810</name>
</gene>
<name>A0A4Q7P0N1_9FLAO</name>
<keyword evidence="2" id="KW-1185">Reference proteome</keyword>
<dbReference type="EMBL" id="SGXE01000002">
    <property type="protein sequence ID" value="RZS93235.1"/>
    <property type="molecule type" value="Genomic_DNA"/>
</dbReference>
<protein>
    <submittedName>
        <fullName evidence="1">Uncharacterized protein</fullName>
    </submittedName>
</protein>
<accession>A0A4Q7P0N1</accession>
<reference evidence="1 2" key="1">
    <citation type="submission" date="2019-02" db="EMBL/GenBank/DDBJ databases">
        <title>Genomic Encyclopedia of Type Strains, Phase IV (KMG-IV): sequencing the most valuable type-strain genomes for metagenomic binning, comparative biology and taxonomic classification.</title>
        <authorList>
            <person name="Goeker M."/>
        </authorList>
    </citation>
    <scope>NUCLEOTIDE SEQUENCE [LARGE SCALE GENOMIC DNA]</scope>
    <source>
        <strain evidence="1 2">DSM 17196</strain>
    </source>
</reference>
<evidence type="ECO:0000313" key="1">
    <source>
        <dbReference type="EMBL" id="RZS93235.1"/>
    </source>
</evidence>
<proteinExistence type="predicted"/>
<evidence type="ECO:0000313" key="2">
    <source>
        <dbReference type="Proteomes" id="UP000292262"/>
    </source>
</evidence>
<organism evidence="1 2">
    <name type="scientific">Aquimarina brevivitae</name>
    <dbReference type="NCBI Taxonomy" id="323412"/>
    <lineage>
        <taxon>Bacteria</taxon>
        <taxon>Pseudomonadati</taxon>
        <taxon>Bacteroidota</taxon>
        <taxon>Flavobacteriia</taxon>
        <taxon>Flavobacteriales</taxon>
        <taxon>Flavobacteriaceae</taxon>
        <taxon>Aquimarina</taxon>
    </lineage>
</organism>
<comment type="caution">
    <text evidence="1">The sequence shown here is derived from an EMBL/GenBank/DDBJ whole genome shotgun (WGS) entry which is preliminary data.</text>
</comment>